<organism evidence="1 2">
    <name type="scientific">Crenichthys baileyi</name>
    <name type="common">White River springfish</name>
    <dbReference type="NCBI Taxonomy" id="28760"/>
    <lineage>
        <taxon>Eukaryota</taxon>
        <taxon>Metazoa</taxon>
        <taxon>Chordata</taxon>
        <taxon>Craniata</taxon>
        <taxon>Vertebrata</taxon>
        <taxon>Euteleostomi</taxon>
        <taxon>Actinopterygii</taxon>
        <taxon>Neopterygii</taxon>
        <taxon>Teleostei</taxon>
        <taxon>Neoteleostei</taxon>
        <taxon>Acanthomorphata</taxon>
        <taxon>Ovalentaria</taxon>
        <taxon>Atherinomorphae</taxon>
        <taxon>Cyprinodontiformes</taxon>
        <taxon>Goodeidae</taxon>
        <taxon>Crenichthys</taxon>
    </lineage>
</organism>
<proteinExistence type="predicted"/>
<dbReference type="Proteomes" id="UP001311232">
    <property type="component" value="Unassembled WGS sequence"/>
</dbReference>
<dbReference type="EMBL" id="JAHHUM010001030">
    <property type="protein sequence ID" value="KAK5614979.1"/>
    <property type="molecule type" value="Genomic_DNA"/>
</dbReference>
<name>A0AAV9S1R0_9TELE</name>
<dbReference type="AlphaFoldDB" id="A0AAV9S1R0"/>
<accession>A0AAV9S1R0</accession>
<keyword evidence="2" id="KW-1185">Reference proteome</keyword>
<evidence type="ECO:0000313" key="2">
    <source>
        <dbReference type="Proteomes" id="UP001311232"/>
    </source>
</evidence>
<reference evidence="1 2" key="1">
    <citation type="submission" date="2021-06" db="EMBL/GenBank/DDBJ databases">
        <authorList>
            <person name="Palmer J.M."/>
        </authorList>
    </citation>
    <scope>NUCLEOTIDE SEQUENCE [LARGE SCALE GENOMIC DNA]</scope>
    <source>
        <strain evidence="1 2">MEX-2019</strain>
        <tissue evidence="1">Muscle</tissue>
    </source>
</reference>
<sequence>MGDLFEGAAATETFSDFNMTMPAAKALHPRAPLSAHPLLYQPACRAGASATCMPTAVCLTRESWAVSVNTTPQGQTAAAARGTTTEEPGVWAPTSRYQKELQIYAFPAIMDQWIEQMLHLSVLQIATKLGCVTTRCCAVRMAARATTISDATVPPASWVSCVRELDARVPESVMTSFLDGQRSIIPP</sequence>
<gene>
    <name evidence="1" type="ORF">CRENBAI_007833</name>
</gene>
<evidence type="ECO:0000313" key="1">
    <source>
        <dbReference type="EMBL" id="KAK5614979.1"/>
    </source>
</evidence>
<protein>
    <submittedName>
        <fullName evidence="1">Uncharacterized protein</fullName>
    </submittedName>
</protein>
<comment type="caution">
    <text evidence="1">The sequence shown here is derived from an EMBL/GenBank/DDBJ whole genome shotgun (WGS) entry which is preliminary data.</text>
</comment>